<proteinExistence type="predicted"/>
<gene>
    <name evidence="2" type="ORF">CO690_00865</name>
</gene>
<dbReference type="Pfam" id="PF01391">
    <property type="entry name" value="Collagen"/>
    <property type="match status" value="1"/>
</dbReference>
<dbReference type="AlphaFoldDB" id="A0A291DCM5"/>
<reference evidence="3" key="1">
    <citation type="submission" date="2017-09" db="EMBL/GenBank/DDBJ databases">
        <title>FDA dAtabase for Regulatory Grade micrObial Sequences (FDA-ARGOS): Supporting development and validation of Infectious Disease Dx tests.</title>
        <authorList>
            <person name="Minogue T."/>
            <person name="Wolcott M."/>
            <person name="Wasieloski L."/>
            <person name="Aguilar W."/>
            <person name="Moore D."/>
            <person name="Tallon L."/>
            <person name="Sadzewicz L."/>
            <person name="Ott S."/>
            <person name="Zhao X."/>
            <person name="Nagaraj S."/>
            <person name="Vavikolanu K."/>
            <person name="Aluvathingal J."/>
            <person name="Nadendla S."/>
            <person name="Sichtig H."/>
        </authorList>
    </citation>
    <scope>NUCLEOTIDE SEQUENCE [LARGE SCALE GENOMIC DNA]</scope>
    <source>
        <strain evidence="3">FDAARGOS_369</strain>
    </source>
</reference>
<dbReference type="PANTHER" id="PTHR24023">
    <property type="entry name" value="COLLAGEN ALPHA"/>
    <property type="match status" value="1"/>
</dbReference>
<feature type="region of interest" description="Disordered" evidence="1">
    <location>
        <begin position="136"/>
        <end position="204"/>
    </location>
</feature>
<dbReference type="InterPro" id="IPR050149">
    <property type="entry name" value="Collagen_superfamily"/>
</dbReference>
<dbReference type="GO" id="GO:0005615">
    <property type="term" value="C:extracellular space"/>
    <property type="evidence" value="ECO:0007669"/>
    <property type="project" value="TreeGrafter"/>
</dbReference>
<protein>
    <submittedName>
        <fullName evidence="2">Collagen-like protein</fullName>
    </submittedName>
</protein>
<dbReference type="Proteomes" id="UP000218628">
    <property type="component" value="Chromosome"/>
</dbReference>
<feature type="compositionally biased region" description="Basic and acidic residues" evidence="1">
    <location>
        <begin position="137"/>
        <end position="197"/>
    </location>
</feature>
<dbReference type="PANTHER" id="PTHR24023:SF1112">
    <property type="entry name" value="COL_CUTICLE_N DOMAIN-CONTAINING PROTEIN-RELATED"/>
    <property type="match status" value="1"/>
</dbReference>
<evidence type="ECO:0000313" key="2">
    <source>
        <dbReference type="EMBL" id="ATF62301.1"/>
    </source>
</evidence>
<dbReference type="RefSeq" id="WP_070600081.1">
    <property type="nucleotide sequence ID" value="NZ_CP023510.1"/>
</dbReference>
<dbReference type="GO" id="GO:0031012">
    <property type="term" value="C:extracellular matrix"/>
    <property type="evidence" value="ECO:0007669"/>
    <property type="project" value="TreeGrafter"/>
</dbReference>
<sequence length="361" mass="38758">MAEYAHITGRFRTHQQKYGTQVPATGTVTFTPTSYATDQATVYVPGARTAYLVDGVLREEPHGGAEGILLLAPGEGMEPSTWAYKVTGSLRDERGNPVPFPPGFLEVAANETIDLAHRGLTHAPTGEAHWTNILGEQGKRGEQGPKGEKGDPGEPGKDGTDGAPGRDGRDGPPGPRGERGEQGPKGEKGDPGERGPKGDPGGLDAEASELVRRLSSEAAPRDTGWRRVDSPALAEGYICYRRIGDWCIITVRGGKWDTFTALDRTDISDWRYKDAAEKIRLSLGVPDGWKSPQAVVVPVVTDSGESRGVLALHAKNDDSRITWRRGNLDLSPGNRTHLRCGLLLYPSSDPFPSTLPGTPLE</sequence>
<accession>A0A291DCM5</accession>
<organism evidence="2 3">
    <name type="scientific">Rothia mucilaginosa</name>
    <dbReference type="NCBI Taxonomy" id="43675"/>
    <lineage>
        <taxon>Bacteria</taxon>
        <taxon>Bacillati</taxon>
        <taxon>Actinomycetota</taxon>
        <taxon>Actinomycetes</taxon>
        <taxon>Micrococcales</taxon>
        <taxon>Micrococcaceae</taxon>
        <taxon>Rothia</taxon>
    </lineage>
</organism>
<dbReference type="GO" id="GO:0030198">
    <property type="term" value="P:extracellular matrix organization"/>
    <property type="evidence" value="ECO:0007669"/>
    <property type="project" value="TreeGrafter"/>
</dbReference>
<dbReference type="EMBL" id="CP023510">
    <property type="protein sequence ID" value="ATF62301.1"/>
    <property type="molecule type" value="Genomic_DNA"/>
</dbReference>
<evidence type="ECO:0000313" key="3">
    <source>
        <dbReference type="Proteomes" id="UP000218628"/>
    </source>
</evidence>
<dbReference type="GO" id="GO:0030020">
    <property type="term" value="F:extracellular matrix structural constituent conferring tensile strength"/>
    <property type="evidence" value="ECO:0007669"/>
    <property type="project" value="TreeGrafter"/>
</dbReference>
<name>A0A291DCM5_9MICC</name>
<evidence type="ECO:0000256" key="1">
    <source>
        <dbReference type="SAM" id="MobiDB-lite"/>
    </source>
</evidence>
<keyword evidence="2" id="KW-0176">Collagen</keyword>
<dbReference type="InterPro" id="IPR008160">
    <property type="entry name" value="Collagen"/>
</dbReference>